<evidence type="ECO:0000313" key="3">
    <source>
        <dbReference type="Proteomes" id="UP001189624"/>
    </source>
</evidence>
<gene>
    <name evidence="2" type="ORF">AYBTSS11_LOCUS17223</name>
</gene>
<keyword evidence="1" id="KW-1133">Transmembrane helix</keyword>
<sequence>MRLRTTTEPWSQLAPSRSLRVLSTLLYRTTSDQKEGCLNAPPCESLANVKPVEEIKSLSRIWGGNQNQGHSFVGKPVVEFIILDIDCSCLGYGLNNVYLVVVKLGFSVNRGLIKKGLQIGLGCAITMLFGSCGGLIRLNDVTYFNLR</sequence>
<keyword evidence="1" id="KW-0472">Membrane</keyword>
<keyword evidence="1" id="KW-0812">Transmembrane</keyword>
<proteinExistence type="predicted"/>
<dbReference type="EMBL" id="OY731402">
    <property type="protein sequence ID" value="CAJ1957479.1"/>
    <property type="molecule type" value="Genomic_DNA"/>
</dbReference>
<dbReference type="Gramene" id="rna-AYBTSS11_LOCUS17223">
    <property type="protein sequence ID" value="CAJ1957479.1"/>
    <property type="gene ID" value="gene-AYBTSS11_LOCUS17223"/>
</dbReference>
<dbReference type="Proteomes" id="UP001189624">
    <property type="component" value="Chromosome 5"/>
</dbReference>
<accession>A0AA86VII5</accession>
<feature type="transmembrane region" description="Helical" evidence="1">
    <location>
        <begin position="119"/>
        <end position="138"/>
    </location>
</feature>
<evidence type="ECO:0000256" key="1">
    <source>
        <dbReference type="SAM" id="Phobius"/>
    </source>
</evidence>
<name>A0AA86VII5_9FABA</name>
<evidence type="ECO:0000313" key="2">
    <source>
        <dbReference type="EMBL" id="CAJ1957479.1"/>
    </source>
</evidence>
<dbReference type="AlphaFoldDB" id="A0AA86VII5"/>
<protein>
    <submittedName>
        <fullName evidence="2">Uncharacterized protein</fullName>
    </submittedName>
</protein>
<keyword evidence="3" id="KW-1185">Reference proteome</keyword>
<organism evidence="2 3">
    <name type="scientific">Sphenostylis stenocarpa</name>
    <dbReference type="NCBI Taxonomy" id="92480"/>
    <lineage>
        <taxon>Eukaryota</taxon>
        <taxon>Viridiplantae</taxon>
        <taxon>Streptophyta</taxon>
        <taxon>Embryophyta</taxon>
        <taxon>Tracheophyta</taxon>
        <taxon>Spermatophyta</taxon>
        <taxon>Magnoliopsida</taxon>
        <taxon>eudicotyledons</taxon>
        <taxon>Gunneridae</taxon>
        <taxon>Pentapetalae</taxon>
        <taxon>rosids</taxon>
        <taxon>fabids</taxon>
        <taxon>Fabales</taxon>
        <taxon>Fabaceae</taxon>
        <taxon>Papilionoideae</taxon>
        <taxon>50 kb inversion clade</taxon>
        <taxon>NPAAA clade</taxon>
        <taxon>indigoferoid/millettioid clade</taxon>
        <taxon>Phaseoleae</taxon>
        <taxon>Sphenostylis</taxon>
    </lineage>
</organism>
<reference evidence="2" key="1">
    <citation type="submission" date="2023-10" db="EMBL/GenBank/DDBJ databases">
        <authorList>
            <person name="Domelevo Entfellner J.-B."/>
        </authorList>
    </citation>
    <scope>NUCLEOTIDE SEQUENCE</scope>
</reference>